<evidence type="ECO:0000313" key="1">
    <source>
        <dbReference type="EMBL" id="MBD1391137.1"/>
    </source>
</evidence>
<sequence>MKQFAEQRVKHPGVWQVSATGTPKCCIATGHEALNQQLPAGGWQSEVIYEMSAHGQQQLLQSLEPALTKLSHDTGWLILLKPPKAALDAIAQMADVDRSRLLVVHGNDDFDTLWAAEQALVKNNAACILTWTDELTGRDIKRLKLAARGTKALSFVFPKGEASHQPLSWPNIVLHQHAANVTRIDIPTKENNQLANYQHCLH</sequence>
<reference evidence="1" key="1">
    <citation type="submission" date="2020-09" db="EMBL/GenBank/DDBJ databases">
        <title>A novel bacterium of genus Neiella, isolated from South China Sea.</title>
        <authorList>
            <person name="Huang H."/>
            <person name="Mo K."/>
            <person name="Hu Y."/>
        </authorList>
    </citation>
    <scope>NUCLEOTIDE SEQUENCE</scope>
    <source>
        <strain evidence="1">HB171785</strain>
    </source>
</reference>
<dbReference type="SUPFAM" id="SSF52540">
    <property type="entry name" value="P-loop containing nucleoside triphosphate hydrolases"/>
    <property type="match status" value="1"/>
</dbReference>
<evidence type="ECO:0000313" key="2">
    <source>
        <dbReference type="Proteomes" id="UP000638014"/>
    </source>
</evidence>
<proteinExistence type="predicted"/>
<dbReference type="EMBL" id="JACXAF010000028">
    <property type="protein sequence ID" value="MBD1391137.1"/>
    <property type="molecule type" value="Genomic_DNA"/>
</dbReference>
<gene>
    <name evidence="1" type="ORF">IC617_17040</name>
</gene>
<evidence type="ECO:0008006" key="3">
    <source>
        <dbReference type="Google" id="ProtNLM"/>
    </source>
</evidence>
<organism evidence="1 2">
    <name type="scientific">Neiella litorisoli</name>
    <dbReference type="NCBI Taxonomy" id="2771431"/>
    <lineage>
        <taxon>Bacteria</taxon>
        <taxon>Pseudomonadati</taxon>
        <taxon>Pseudomonadota</taxon>
        <taxon>Gammaproteobacteria</taxon>
        <taxon>Alteromonadales</taxon>
        <taxon>Echinimonadaceae</taxon>
        <taxon>Neiella</taxon>
    </lineage>
</organism>
<comment type="caution">
    <text evidence="1">The sequence shown here is derived from an EMBL/GenBank/DDBJ whole genome shotgun (WGS) entry which is preliminary data.</text>
</comment>
<dbReference type="Proteomes" id="UP000638014">
    <property type="component" value="Unassembled WGS sequence"/>
</dbReference>
<keyword evidence="2" id="KW-1185">Reference proteome</keyword>
<dbReference type="InterPro" id="IPR027417">
    <property type="entry name" value="P-loop_NTPase"/>
</dbReference>
<dbReference type="RefSeq" id="WP_191146195.1">
    <property type="nucleotide sequence ID" value="NZ_JACXAF010000028.1"/>
</dbReference>
<dbReference type="Gene3D" id="3.40.50.300">
    <property type="entry name" value="P-loop containing nucleotide triphosphate hydrolases"/>
    <property type="match status" value="1"/>
</dbReference>
<name>A0A8J6QMF6_9GAMM</name>
<dbReference type="AlphaFoldDB" id="A0A8J6QMF6"/>
<protein>
    <recommendedName>
        <fullName evidence="3">Translesion DNA synthesis-associated protein ImuA</fullName>
    </recommendedName>
</protein>
<accession>A0A8J6QMF6</accession>